<dbReference type="EMBL" id="CP098809">
    <property type="protein sequence ID" value="USJ27410.1"/>
    <property type="molecule type" value="Genomic_DNA"/>
</dbReference>
<dbReference type="Proteomes" id="UP001055460">
    <property type="component" value="Plasmid pB"/>
</dbReference>
<gene>
    <name evidence="1" type="ORF">NE863_33730</name>
</gene>
<accession>A0A9Q8YFY5</accession>
<keyword evidence="1" id="KW-0614">Plasmid</keyword>
<protein>
    <submittedName>
        <fullName evidence="1">Uncharacterized protein</fullName>
    </submittedName>
</protein>
<dbReference type="AlphaFoldDB" id="A0A9Q8YFY5"/>
<evidence type="ECO:0000313" key="1">
    <source>
        <dbReference type="EMBL" id="USJ27410.1"/>
    </source>
</evidence>
<geneLocation type="plasmid" evidence="1 2">
    <name>pB</name>
</geneLocation>
<organism evidence="1 2">
    <name type="scientific">Ensifer adhaerens</name>
    <name type="common">Sinorhizobium morelense</name>
    <dbReference type="NCBI Taxonomy" id="106592"/>
    <lineage>
        <taxon>Bacteria</taxon>
        <taxon>Pseudomonadati</taxon>
        <taxon>Pseudomonadota</taxon>
        <taxon>Alphaproteobacteria</taxon>
        <taxon>Hyphomicrobiales</taxon>
        <taxon>Rhizobiaceae</taxon>
        <taxon>Sinorhizobium/Ensifer group</taxon>
        <taxon>Ensifer</taxon>
    </lineage>
</organism>
<dbReference type="RefSeq" id="WP_252161075.1">
    <property type="nucleotide sequence ID" value="NZ_CP098809.1"/>
</dbReference>
<sequence length="58" mass="5905">MAEEQVKTIAIGPELGKQALGFLRAHAVGFDEVGDLVGVCGSRGTSLVSFGSQQIASA</sequence>
<evidence type="ECO:0000313" key="2">
    <source>
        <dbReference type="Proteomes" id="UP001055460"/>
    </source>
</evidence>
<proteinExistence type="predicted"/>
<reference evidence="1" key="1">
    <citation type="submission" date="2022-06" db="EMBL/GenBank/DDBJ databases">
        <title>Physiological and biochemical characterization and genomic elucidation of a strain of the genus Ensifer adhaerens M8 that combines arsenic oxidation and chromium reduction.</title>
        <authorList>
            <person name="Li X."/>
            <person name="Yu c."/>
        </authorList>
    </citation>
    <scope>NUCLEOTIDE SEQUENCE</scope>
    <source>
        <strain evidence="1">M8</strain>
        <plasmid evidence="1">pB</plasmid>
    </source>
</reference>
<name>A0A9Q8YFY5_ENSAD</name>